<dbReference type="RefSeq" id="WP_068118165.1">
    <property type="nucleotide sequence ID" value="NZ_CCXJ01000122.1"/>
</dbReference>
<dbReference type="InterPro" id="IPR016156">
    <property type="entry name" value="FAD/NAD-linked_Rdtase_dimer_sf"/>
</dbReference>
<keyword evidence="7" id="KW-1015">Disulfide bond</keyword>
<dbReference type="SUPFAM" id="SSF51905">
    <property type="entry name" value="FAD/NAD(P)-binding domain"/>
    <property type="match status" value="1"/>
</dbReference>
<evidence type="ECO:0000256" key="3">
    <source>
        <dbReference type="ARBA" id="ARBA00022630"/>
    </source>
</evidence>
<comment type="cofactor">
    <cofactor evidence="1">
        <name>FAD</name>
        <dbReference type="ChEBI" id="CHEBI:57692"/>
    </cofactor>
</comment>
<reference evidence="12 13" key="1">
    <citation type="submission" date="2023-07" db="EMBL/GenBank/DDBJ databases">
        <title>Sequencing the genomes of 1000 actinobacteria strains.</title>
        <authorList>
            <person name="Klenk H.-P."/>
        </authorList>
    </citation>
    <scope>NUCLEOTIDE SEQUENCE [LARGE SCALE GENOMIC DNA]</scope>
    <source>
        <strain evidence="12 13">GD13</strain>
    </source>
</reference>
<evidence type="ECO:0000256" key="8">
    <source>
        <dbReference type="ARBA" id="ARBA00023284"/>
    </source>
</evidence>
<dbReference type="Gene3D" id="3.50.50.60">
    <property type="entry name" value="FAD/NAD(P)-binding domain"/>
    <property type="match status" value="2"/>
</dbReference>
<evidence type="ECO:0000256" key="1">
    <source>
        <dbReference type="ARBA" id="ARBA00001974"/>
    </source>
</evidence>
<dbReference type="EMBL" id="JAUSQM010000001">
    <property type="protein sequence ID" value="MDP9820744.1"/>
    <property type="molecule type" value="Genomic_DNA"/>
</dbReference>
<protein>
    <submittedName>
        <fullName evidence="12">Mycothione reductase</fullName>
        <ecNumber evidence="12">1.8.1.15</ecNumber>
    </submittedName>
</protein>
<dbReference type="Gene3D" id="3.30.390.30">
    <property type="match status" value="1"/>
</dbReference>
<dbReference type="SUPFAM" id="SSF55424">
    <property type="entry name" value="FAD/NAD-linked reductases, dimerisation (C-terminal) domain"/>
    <property type="match status" value="1"/>
</dbReference>
<dbReference type="PIRSF" id="PIRSF000350">
    <property type="entry name" value="Mercury_reductase_MerA"/>
    <property type="match status" value="1"/>
</dbReference>
<evidence type="ECO:0000256" key="9">
    <source>
        <dbReference type="RuleBase" id="RU003691"/>
    </source>
</evidence>
<dbReference type="InterPro" id="IPR012999">
    <property type="entry name" value="Pyr_OxRdtase_I_AS"/>
</dbReference>
<evidence type="ECO:0000256" key="6">
    <source>
        <dbReference type="ARBA" id="ARBA00023002"/>
    </source>
</evidence>
<dbReference type="InterPro" id="IPR004099">
    <property type="entry name" value="Pyr_nucl-diS_OxRdtase_dimer"/>
</dbReference>
<evidence type="ECO:0000256" key="2">
    <source>
        <dbReference type="ARBA" id="ARBA00007532"/>
    </source>
</evidence>
<evidence type="ECO:0000256" key="7">
    <source>
        <dbReference type="ARBA" id="ARBA00023157"/>
    </source>
</evidence>
<dbReference type="InterPro" id="IPR036188">
    <property type="entry name" value="FAD/NAD-bd_sf"/>
</dbReference>
<dbReference type="PANTHER" id="PTHR43014">
    <property type="entry name" value="MERCURIC REDUCTASE"/>
    <property type="match status" value="1"/>
</dbReference>
<sequence length="464" mass="49403">MTHFDVVVIGSGSGNSLIDSSFSHLRTAIVERGVFGGTCLNVGCIPTKMFVHPADLAASVGESGRLGIDLRLEGVRWRDIRDRVFGRIDAISANGREYRAAGLPGTTLFEGTARFVGDRELRIALNDGGEETITADQVVLAAGSRAVVPPVPGVEDVPVHTSDTIMRIDEVPARLAILGGGVVAAEFAHVFGSFGSQVTIINRSEQLLGSLDEDLSATFTEHARRTWDVRSPARVTHAAVTADGGVRLELSGPGDPGTVEADLLLVATGRRPNSDLLDLAAGGVDVDAAGVVVTDRHQRTSAPGVWALGDVANSFQLKHLANHEARVVQHNLLHPEDLWERDHEHVPAGIFTRPQIATVGLTEAQARAQGVPHVIARQQYGDTAYGWATEDTVGFAKLLLDPDSGHLLGAHLLGLDATTVIQPLITALTFKIPAREFARGQFWIHPALSEVAENALLKHNPPVG</sequence>
<accession>A0ABT9NK02</accession>
<name>A0ABT9NK02_9ACTN</name>
<gene>
    <name evidence="12" type="ORF">J2S59_000553</name>
</gene>
<keyword evidence="5" id="KW-0521">NADP</keyword>
<dbReference type="PROSITE" id="PS00076">
    <property type="entry name" value="PYRIDINE_REDOX_1"/>
    <property type="match status" value="1"/>
</dbReference>
<evidence type="ECO:0000256" key="5">
    <source>
        <dbReference type="ARBA" id="ARBA00022857"/>
    </source>
</evidence>
<keyword evidence="3 9" id="KW-0285">Flavoprotein</keyword>
<dbReference type="InterPro" id="IPR001100">
    <property type="entry name" value="Pyr_nuc-diS_OxRdtase"/>
</dbReference>
<feature type="domain" description="Pyridine nucleotide-disulphide oxidoreductase dimerisation" evidence="10">
    <location>
        <begin position="346"/>
        <end position="454"/>
    </location>
</feature>
<dbReference type="Proteomes" id="UP001240447">
    <property type="component" value="Unassembled WGS sequence"/>
</dbReference>
<evidence type="ECO:0000313" key="12">
    <source>
        <dbReference type="EMBL" id="MDP9820744.1"/>
    </source>
</evidence>
<evidence type="ECO:0000313" key="13">
    <source>
        <dbReference type="Proteomes" id="UP001240447"/>
    </source>
</evidence>
<keyword evidence="4 9" id="KW-0274">FAD</keyword>
<evidence type="ECO:0000259" key="11">
    <source>
        <dbReference type="Pfam" id="PF07992"/>
    </source>
</evidence>
<keyword evidence="13" id="KW-1185">Reference proteome</keyword>
<comment type="caution">
    <text evidence="12">The sequence shown here is derived from an EMBL/GenBank/DDBJ whole genome shotgun (WGS) entry which is preliminary data.</text>
</comment>
<dbReference type="PRINTS" id="PR00368">
    <property type="entry name" value="FADPNR"/>
</dbReference>
<comment type="similarity">
    <text evidence="2 9">Belongs to the class-I pyridine nucleotide-disulfide oxidoreductase family.</text>
</comment>
<evidence type="ECO:0000256" key="4">
    <source>
        <dbReference type="ARBA" id="ARBA00022827"/>
    </source>
</evidence>
<dbReference type="Pfam" id="PF02852">
    <property type="entry name" value="Pyr_redox_dim"/>
    <property type="match status" value="1"/>
</dbReference>
<keyword evidence="6 9" id="KW-0560">Oxidoreductase</keyword>
<organism evidence="12 13">
    <name type="scientific">Nocardioides massiliensis</name>
    <dbReference type="NCBI Taxonomy" id="1325935"/>
    <lineage>
        <taxon>Bacteria</taxon>
        <taxon>Bacillati</taxon>
        <taxon>Actinomycetota</taxon>
        <taxon>Actinomycetes</taxon>
        <taxon>Propionibacteriales</taxon>
        <taxon>Nocardioidaceae</taxon>
        <taxon>Nocardioides</taxon>
    </lineage>
</organism>
<dbReference type="GO" id="GO:0050627">
    <property type="term" value="F:mycothione reductase [NAD(P)H] activity"/>
    <property type="evidence" value="ECO:0007669"/>
    <property type="project" value="UniProtKB-EC"/>
</dbReference>
<dbReference type="NCBIfam" id="NF005884">
    <property type="entry name" value="PRK07846.1"/>
    <property type="match status" value="1"/>
</dbReference>
<evidence type="ECO:0000259" key="10">
    <source>
        <dbReference type="Pfam" id="PF02852"/>
    </source>
</evidence>
<keyword evidence="8 9" id="KW-0676">Redox-active center</keyword>
<dbReference type="InterPro" id="IPR023753">
    <property type="entry name" value="FAD/NAD-binding_dom"/>
</dbReference>
<proteinExistence type="inferred from homology"/>
<dbReference type="EC" id="1.8.1.15" evidence="12"/>
<feature type="domain" description="FAD/NAD(P)-binding" evidence="11">
    <location>
        <begin position="4"/>
        <end position="324"/>
    </location>
</feature>
<dbReference type="PRINTS" id="PR00411">
    <property type="entry name" value="PNDRDTASEI"/>
</dbReference>
<dbReference type="Pfam" id="PF07992">
    <property type="entry name" value="Pyr_redox_2"/>
    <property type="match status" value="1"/>
</dbReference>